<dbReference type="Pfam" id="PF01757">
    <property type="entry name" value="Acyl_transf_3"/>
    <property type="match status" value="1"/>
</dbReference>
<dbReference type="GO" id="GO:0016746">
    <property type="term" value="F:acyltransferase activity"/>
    <property type="evidence" value="ECO:0007669"/>
    <property type="project" value="UniProtKB-KW"/>
</dbReference>
<accession>A0ABT3JWW9</accession>
<dbReference type="EMBL" id="JAPCHY010000008">
    <property type="protein sequence ID" value="MCW4472997.1"/>
    <property type="molecule type" value="Genomic_DNA"/>
</dbReference>
<dbReference type="SUPFAM" id="SSF52266">
    <property type="entry name" value="SGNH hydrolase"/>
    <property type="match status" value="1"/>
</dbReference>
<feature type="transmembrane region" description="Helical" evidence="1">
    <location>
        <begin position="182"/>
        <end position="202"/>
    </location>
</feature>
<sequence length="682" mass="76085">MNNPVPNARGAHKFYPVVDGLRAIAVSSVVLYHAGASWLPGGFVGVDIFFVISGFLIIGHIYEQLQAGRFTFREFWARRAVRILPPYLILVLTTLLVAQFVLVTPEEFKELGRQAMYSAWMLVNHHFLAMEGYFDTSSELKPLLHLWSLSVEEQFYLFTPLLIGLAWFVGRKLPASARTILFWSLATVLFAASLYLCIRFTNFGGKNYAFYLMPLRAWQFMAGGAAYFLLPAAKRLSPRLLATLVVLGLTLIVWPVLRFGHSTPFPSYFAAAPTLGTALVIVGGICAPTTPPARMLSVRPMLWIGLVSYSWYLWHWPTMVFARIYNFESLPLSWSLAAAAASLLLATLTYRFVELPAKKHWQPYAKRAGLRVIAIGVLSCLAVSGTSHYVTTQVAASRANDIPPSFTLSKATDGGDCRLQKMKGTKACKKQIALHGASTRHFGLLLGDSHSRALTSVITRRAIVDHNTTLVTMVRNGCNPIDGVARHHVSTGKQDNGCQRDKKEALDLVRNGTISPDFALIASYWDNYPALSKRGEERPADDQHGLFVQYLVTTLKDLRKAGVERILVVGPVPVMPTENPAACVLRSLRYDMLDQHRCSISAEANDRQNRESMSRLREAVAQVDGVRLIDPTPVFCDTRYCPPYRDGTLLYRDDDHISDTGAALLYAHFRSDFKWLMDGGRY</sequence>
<dbReference type="InterPro" id="IPR050879">
    <property type="entry name" value="Acyltransferase_3"/>
</dbReference>
<feature type="transmembrane region" description="Helical" evidence="1">
    <location>
        <begin position="372"/>
        <end position="390"/>
    </location>
</feature>
<feature type="transmembrane region" description="Helical" evidence="1">
    <location>
        <begin position="296"/>
        <end position="314"/>
    </location>
</feature>
<feature type="transmembrane region" description="Helical" evidence="1">
    <location>
        <begin position="269"/>
        <end position="289"/>
    </location>
</feature>
<evidence type="ECO:0000259" key="2">
    <source>
        <dbReference type="Pfam" id="PF01757"/>
    </source>
</evidence>
<evidence type="ECO:0000256" key="1">
    <source>
        <dbReference type="SAM" id="Phobius"/>
    </source>
</evidence>
<feature type="transmembrane region" description="Helical" evidence="1">
    <location>
        <begin position="208"/>
        <end position="228"/>
    </location>
</feature>
<keyword evidence="4" id="KW-0012">Acyltransferase</keyword>
<proteinExistence type="predicted"/>
<dbReference type="PANTHER" id="PTHR23028:SF53">
    <property type="entry name" value="ACYL_TRANSF_3 DOMAIN-CONTAINING PROTEIN"/>
    <property type="match status" value="1"/>
</dbReference>
<dbReference type="RefSeq" id="WP_265127981.1">
    <property type="nucleotide sequence ID" value="NZ_JAPCHY010000008.1"/>
</dbReference>
<feature type="transmembrane region" description="Helical" evidence="1">
    <location>
        <begin position="154"/>
        <end position="170"/>
    </location>
</feature>
<keyword evidence="1" id="KW-0812">Transmembrane</keyword>
<keyword evidence="4" id="KW-0808">Transferase</keyword>
<dbReference type="Proteomes" id="UP001209922">
    <property type="component" value="Unassembled WGS sequence"/>
</dbReference>
<dbReference type="InterPro" id="IPR043968">
    <property type="entry name" value="SGNH"/>
</dbReference>
<protein>
    <submittedName>
        <fullName evidence="4">Acyltransferase</fullName>
    </submittedName>
</protein>
<dbReference type="PANTHER" id="PTHR23028">
    <property type="entry name" value="ACETYLTRANSFERASE"/>
    <property type="match status" value="1"/>
</dbReference>
<organism evidence="4 5">
    <name type="scientific">Xanthomonas chitinilytica</name>
    <dbReference type="NCBI Taxonomy" id="2989819"/>
    <lineage>
        <taxon>Bacteria</taxon>
        <taxon>Pseudomonadati</taxon>
        <taxon>Pseudomonadota</taxon>
        <taxon>Gammaproteobacteria</taxon>
        <taxon>Lysobacterales</taxon>
        <taxon>Lysobacteraceae</taxon>
        <taxon>Xanthomonas</taxon>
    </lineage>
</organism>
<feature type="transmembrane region" description="Helical" evidence="1">
    <location>
        <begin position="38"/>
        <end position="62"/>
    </location>
</feature>
<reference evidence="4 5" key="1">
    <citation type="submission" date="2022-10" db="EMBL/GenBank/DDBJ databases">
        <title>Xanthomonas sp. H13-6.</title>
        <authorList>
            <person name="Liu X."/>
            <person name="Deng Z."/>
            <person name="Jiang Y."/>
            <person name="Yu T."/>
            <person name="Ai J."/>
        </authorList>
    </citation>
    <scope>NUCLEOTIDE SEQUENCE [LARGE SCALE GENOMIC DNA]</scope>
    <source>
        <strain evidence="4 5">H13-6</strain>
    </source>
</reference>
<keyword evidence="5" id="KW-1185">Reference proteome</keyword>
<evidence type="ECO:0000313" key="4">
    <source>
        <dbReference type="EMBL" id="MCW4472997.1"/>
    </source>
</evidence>
<evidence type="ECO:0000259" key="3">
    <source>
        <dbReference type="Pfam" id="PF19040"/>
    </source>
</evidence>
<feature type="domain" description="SGNH" evidence="3">
    <location>
        <begin position="436"/>
        <end position="670"/>
    </location>
</feature>
<keyword evidence="1" id="KW-0472">Membrane</keyword>
<evidence type="ECO:0000313" key="5">
    <source>
        <dbReference type="Proteomes" id="UP001209922"/>
    </source>
</evidence>
<feature type="domain" description="Acyltransferase 3" evidence="2">
    <location>
        <begin position="18"/>
        <end position="351"/>
    </location>
</feature>
<dbReference type="Pfam" id="PF19040">
    <property type="entry name" value="SGNH"/>
    <property type="match status" value="1"/>
</dbReference>
<feature type="transmembrane region" description="Helical" evidence="1">
    <location>
        <begin position="240"/>
        <end position="257"/>
    </location>
</feature>
<comment type="caution">
    <text evidence="4">The sequence shown here is derived from an EMBL/GenBank/DDBJ whole genome shotgun (WGS) entry which is preliminary data.</text>
</comment>
<dbReference type="InterPro" id="IPR002656">
    <property type="entry name" value="Acyl_transf_3_dom"/>
</dbReference>
<feature type="transmembrane region" description="Helical" evidence="1">
    <location>
        <begin position="334"/>
        <end position="352"/>
    </location>
</feature>
<keyword evidence="1" id="KW-1133">Transmembrane helix</keyword>
<gene>
    <name evidence="4" type="ORF">OK345_10830</name>
</gene>
<name>A0ABT3JWW9_9XANT</name>
<feature type="transmembrane region" description="Helical" evidence="1">
    <location>
        <begin position="83"/>
        <end position="102"/>
    </location>
</feature>